<dbReference type="Proteomes" id="UP001162992">
    <property type="component" value="Chromosome 4"/>
</dbReference>
<name>A0ACC2E279_DIPCM</name>
<organism evidence="1 2">
    <name type="scientific">Diphasiastrum complanatum</name>
    <name type="common">Issler's clubmoss</name>
    <name type="synonym">Lycopodium complanatum</name>
    <dbReference type="NCBI Taxonomy" id="34168"/>
    <lineage>
        <taxon>Eukaryota</taxon>
        <taxon>Viridiplantae</taxon>
        <taxon>Streptophyta</taxon>
        <taxon>Embryophyta</taxon>
        <taxon>Tracheophyta</taxon>
        <taxon>Lycopodiopsida</taxon>
        <taxon>Lycopodiales</taxon>
        <taxon>Lycopodiaceae</taxon>
        <taxon>Lycopodioideae</taxon>
        <taxon>Diphasiastrum</taxon>
    </lineage>
</organism>
<protein>
    <submittedName>
        <fullName evidence="1">Uncharacterized protein</fullName>
    </submittedName>
</protein>
<sequence length="1548" mass="165883">MERGGVGVRVGVGASALRRPRNILHKDLSAGDADGMTSDLHSSRPRERPKKDRLLVTHKTISESVTTNPRSKRRRSELHVQAKEHSICGDVTMESFDEINVETFEEDVGHSPPMPQSSRTARIQDKSDNTAAAGNFSSDFPYVPKIPRRLRTAMLKRPHEIYQSAVVGRQELVVSNDRVHSSFTLPPGSSPGDIESTKRIKHSTFGIQLAKVEADSSVISDEEVEVLEALFDLANQVPHPPPTEIKSESGVKSKNAGDVMHCASAPTSITSSFPADVPNWISPAAHSFGSVSAPGKILSFSAPTAGLCHAEAPKRKRPRAVPTAEAFLLHTTFQALPSAASSVAIQSKELGQANFSNPLKQEMEAAFSNAEAKEDGRNIGLEQDIVGMPTSIHQEGKESSDMILANLTRLPAPHLELEKSGVADCPLSETVPLQLKFQIDLMAPPCTEAVLTSNVSTPFSFLNGSESKQFHLGNAIDVPWLERQQLKDLHAENQEQDSEGNEIVSSQIQGEVQRRFVDSNEHGFCRDCEVKKRLDMSDKSVLELVTTVSQQAGNNVAASTSLSFNAVSISRVCSSMASTSMSMALPGWPKTLPFFGQYDPALEATTASWPASATSLKGASSASENIPFSNQLPSKHCALHVRIARFIKMQQKLSQDLPFASTSGLPSIGNGPYSVQGPLNTTKNSSDNIAEVYEVGNVPRLPSANLAGFELQASKEKGTERKGSKGVLATLSADLLQQQNQQPLSVQHPGLRGSHLKLQMMDSVDPYVGKVNGTRFGGHNGNNAGFPKEGSTPAVTGGIGMSKGLMSMTAAQAQYLQAIIQKNHLPLPFPYNSNSGSLLSGPSWPDKMQAAQMCGIPFYDPQTYRPHAHCNQFPTTISATGPQFSLHKIADLGPSEQLLQQEQISQATSRSLRRVAASGSLQKHCLQRGPLFIDARQVDGDGSDQTKSNCGSDLAEPQKLLTKQVLQESLSTVDSGQVLNLLSSTTGPRNGHLVSDVSSAHVKQLNLENQSYGRAKPFMYSGYKTEALQQSLSSLAERTSLEAGCAVLFPGGKVQSSQNARQGQLPQVLQLMPQSASSGSLANVSASLQPMLAAPLVSPKGQGSQNCPASLVAASELPSALTSYAPIQVSMTLSFGSALKSGSSPELSTAVKGSLSPPRKSSRGARARQTSLSSSASFVRAGLPAQNTSRKGREQQSQQFSQISLHTSQSAFTNQHSAAASLMWFPKLCREQARNSRPFPSSDKQVISEQSQLEKSVFLQQQPTDIQQEQSQTHSHTEQALPKSQQLLETTLQIHNQPHAVSWCSEQLMQQAPSSSYSMDEGSLTGSPALISRIGGHESIQPTFETNCLNGGSQANSCREKQPVGVVTSVCDSQYSRSGSPESVCSLEQSNTEQRASLNNHQQDHVSSEIDSVHKNPSKEEQKPEISGLHQQLLPVSASSPPDSNCVPTVSPSNVTYSGKSGVQKLSVCCDNRNSTESPLTSMGCSINSGDVNPTSTQLAGSARHNSANEQNLSAVIAPLRQENVAVEAQPFPTSPQASIAALISLPV</sequence>
<comment type="caution">
    <text evidence="1">The sequence shown here is derived from an EMBL/GenBank/DDBJ whole genome shotgun (WGS) entry which is preliminary data.</text>
</comment>
<gene>
    <name evidence="1" type="ORF">O6H91_04G136900</name>
</gene>
<evidence type="ECO:0000313" key="2">
    <source>
        <dbReference type="Proteomes" id="UP001162992"/>
    </source>
</evidence>
<proteinExistence type="predicted"/>
<keyword evidence="2" id="KW-1185">Reference proteome</keyword>
<evidence type="ECO:0000313" key="1">
    <source>
        <dbReference type="EMBL" id="KAJ7560606.1"/>
    </source>
</evidence>
<dbReference type="EMBL" id="CM055095">
    <property type="protein sequence ID" value="KAJ7560606.1"/>
    <property type="molecule type" value="Genomic_DNA"/>
</dbReference>
<accession>A0ACC2E279</accession>
<reference evidence="2" key="1">
    <citation type="journal article" date="2024" name="Proc. Natl. Acad. Sci. U.S.A.">
        <title>Extraordinary preservation of gene collinearity over three hundred million years revealed in homosporous lycophytes.</title>
        <authorList>
            <person name="Li C."/>
            <person name="Wickell D."/>
            <person name="Kuo L.Y."/>
            <person name="Chen X."/>
            <person name="Nie B."/>
            <person name="Liao X."/>
            <person name="Peng D."/>
            <person name="Ji J."/>
            <person name="Jenkins J."/>
            <person name="Williams M."/>
            <person name="Shu S."/>
            <person name="Plott C."/>
            <person name="Barry K."/>
            <person name="Rajasekar S."/>
            <person name="Grimwood J."/>
            <person name="Han X."/>
            <person name="Sun S."/>
            <person name="Hou Z."/>
            <person name="He W."/>
            <person name="Dai G."/>
            <person name="Sun C."/>
            <person name="Schmutz J."/>
            <person name="Leebens-Mack J.H."/>
            <person name="Li F.W."/>
            <person name="Wang L."/>
        </authorList>
    </citation>
    <scope>NUCLEOTIDE SEQUENCE [LARGE SCALE GENOMIC DNA]</scope>
    <source>
        <strain evidence="2">cv. PW_Plant_1</strain>
    </source>
</reference>